<proteinExistence type="predicted"/>
<dbReference type="AlphaFoldDB" id="A0A7Z0CL12"/>
<evidence type="ECO:0000313" key="3">
    <source>
        <dbReference type="Proteomes" id="UP000547973"/>
    </source>
</evidence>
<evidence type="ECO:0000313" key="2">
    <source>
        <dbReference type="EMBL" id="NYI42407.1"/>
    </source>
</evidence>
<dbReference type="OrthoDB" id="5241795at2"/>
<feature type="region of interest" description="Disordered" evidence="1">
    <location>
        <begin position="249"/>
        <end position="286"/>
    </location>
</feature>
<dbReference type="Proteomes" id="UP000547973">
    <property type="component" value="Unassembled WGS sequence"/>
</dbReference>
<name>A0A7Z0CL12_9MICO</name>
<protein>
    <submittedName>
        <fullName evidence="2">Uncharacterized protein</fullName>
    </submittedName>
</protein>
<dbReference type="EMBL" id="JACBZO010000001">
    <property type="protein sequence ID" value="NYI42407.1"/>
    <property type="molecule type" value="Genomic_DNA"/>
</dbReference>
<gene>
    <name evidence="2" type="ORF">BKA03_002526</name>
</gene>
<organism evidence="2 3">
    <name type="scientific">Demequina lutea</name>
    <dbReference type="NCBI Taxonomy" id="431489"/>
    <lineage>
        <taxon>Bacteria</taxon>
        <taxon>Bacillati</taxon>
        <taxon>Actinomycetota</taxon>
        <taxon>Actinomycetes</taxon>
        <taxon>Micrococcales</taxon>
        <taxon>Demequinaceae</taxon>
        <taxon>Demequina</taxon>
    </lineage>
</organism>
<accession>A0A7Z0CL12</accession>
<keyword evidence="3" id="KW-1185">Reference proteome</keyword>
<evidence type="ECO:0000256" key="1">
    <source>
        <dbReference type="SAM" id="MobiDB-lite"/>
    </source>
</evidence>
<reference evidence="2 3" key="1">
    <citation type="submission" date="2020-07" db="EMBL/GenBank/DDBJ databases">
        <title>Sequencing the genomes of 1000 actinobacteria strains.</title>
        <authorList>
            <person name="Klenk H.-P."/>
        </authorList>
    </citation>
    <scope>NUCLEOTIDE SEQUENCE [LARGE SCALE GENOMIC DNA]</scope>
    <source>
        <strain evidence="2 3">DSM 19970</strain>
    </source>
</reference>
<sequence length="526" mass="58351">MTDRLLGELLSQRFDAFGCPQRGLHVDNQERTGCLACNVETGKYQGHGADDSVALDDDRLGVLHMPLGQPWPHTRFFKPGVGLHRGGGEPAIDSAEVRGWFVDGVCHREGAPALEWGEGYWAWFQHGKIHRVGGPALNWEETEDWWTDGRLHREDGPARFIKPAARNRPWIYRGRSHEYALDGHLSSRQEVWARWVASHTPFAADNKEAMEFLDAGTNGSDAGDAPFAPLEPELIKLALLLHDDFNVSPRQDAHPGSSVDTSPGLVDVQPPSTPDPASPLSPHRLLPAAQNRRDIAYDAVTFRRRIAEAHRLGKLKIHDSDARGRWTKAHDLHGLLSHKSYVAADLEIDKDMIAVGLRIQDTHLVLDPHAIMKQIANGEPLSHVARRYWHADRSYEYAGQLLSAFAQSGGFPTLPGRPAPLPSIECPIERAFEFAGQAIASGVDDIVARTWATAMVVAHGYDVIPLTWHGESPSMGVRTVRPARTLASAYYAQAIEDLKERSDGSRFMNLVSKIYRYPSWPPLTDG</sequence>
<dbReference type="RefSeq" id="WP_062074240.1">
    <property type="nucleotide sequence ID" value="NZ_BBRC01000002.1"/>
</dbReference>
<comment type="caution">
    <text evidence="2">The sequence shown here is derived from an EMBL/GenBank/DDBJ whole genome shotgun (WGS) entry which is preliminary data.</text>
</comment>